<protein>
    <submittedName>
        <fullName evidence="3">Uncharacterized protein</fullName>
    </submittedName>
</protein>
<organism evidence="3 4">
    <name type="scientific">Colocasia esculenta</name>
    <name type="common">Wild taro</name>
    <name type="synonym">Arum esculentum</name>
    <dbReference type="NCBI Taxonomy" id="4460"/>
    <lineage>
        <taxon>Eukaryota</taxon>
        <taxon>Viridiplantae</taxon>
        <taxon>Streptophyta</taxon>
        <taxon>Embryophyta</taxon>
        <taxon>Tracheophyta</taxon>
        <taxon>Spermatophyta</taxon>
        <taxon>Magnoliopsida</taxon>
        <taxon>Liliopsida</taxon>
        <taxon>Araceae</taxon>
        <taxon>Aroideae</taxon>
        <taxon>Colocasieae</taxon>
        <taxon>Colocasia</taxon>
    </lineage>
</organism>
<feature type="compositionally biased region" description="Basic and acidic residues" evidence="2">
    <location>
        <begin position="544"/>
        <end position="557"/>
    </location>
</feature>
<comment type="caution">
    <text evidence="3">The sequence shown here is derived from an EMBL/GenBank/DDBJ whole genome shotgun (WGS) entry which is preliminary data.</text>
</comment>
<evidence type="ECO:0000313" key="4">
    <source>
        <dbReference type="Proteomes" id="UP000652761"/>
    </source>
</evidence>
<dbReference type="InterPro" id="IPR004252">
    <property type="entry name" value="Probable_transposase_24"/>
</dbReference>
<accession>A0A843WP61</accession>
<dbReference type="Proteomes" id="UP000652761">
    <property type="component" value="Unassembled WGS sequence"/>
</dbReference>
<feature type="coiled-coil region" evidence="1">
    <location>
        <begin position="468"/>
        <end position="519"/>
    </location>
</feature>
<evidence type="ECO:0000256" key="1">
    <source>
        <dbReference type="SAM" id="Coils"/>
    </source>
</evidence>
<dbReference type="Pfam" id="PF03004">
    <property type="entry name" value="Transposase_24"/>
    <property type="match status" value="1"/>
</dbReference>
<sequence>MSAASPTADIYFFFLPRPEIPSLREAGLSVTPPLAISPCPRAPATISSSGDLLAPAASSPPPPAISPRRPRPPPATSSSRRSPSRPRAGCVLLRQLFENSNGVQKDFLKWFRRYIEELKAVNDPRCTDDIEVLSQTPSTLAYSHSDGFRRWLVQWFEATETVYYCAADFPHTRSLGGICSCILGGWFCSRLGVGDMDVGAPPEVISGTGIGESGAQFVSHMGIVSKLHCKIWQKDFVKLPTDIIDTIFRDLELLFWWDRTAHTDKEMLMHMSSMHRTWRGVLKKRHYTGKSFDDAIASVPAGVNPQDWQIMCAKWNTSDDQNIADRNKTNRSHQYMPHRKGRKSHYQLKDDFFNIYLILTLFNTCEHRLAHDREPNRVEIFKIGRCKELPDGNEQWVDDESRSRYERMIQLSTPSLDSESGSTPIFVEEAFVSVMGKDRSGRIRCGGSRETRRTWYGTGEGSSSTDYQQQINNTENTLRIEVEELRTEARRRDSEMDDMRRELEQLHKRESEMDDIRRQMLQMSTFMTQFQTSQRFVASAPSRALEDDHVDTDAKGDDYDDDDC</sequence>
<reference evidence="3" key="1">
    <citation type="submission" date="2017-07" db="EMBL/GenBank/DDBJ databases">
        <title>Taro Niue Genome Assembly and Annotation.</title>
        <authorList>
            <person name="Atibalentja N."/>
            <person name="Keating K."/>
            <person name="Fields C.J."/>
        </authorList>
    </citation>
    <scope>NUCLEOTIDE SEQUENCE</scope>
    <source>
        <strain evidence="3">Niue_2</strain>
        <tissue evidence="3">Leaf</tissue>
    </source>
</reference>
<name>A0A843WP61_COLES</name>
<evidence type="ECO:0000313" key="3">
    <source>
        <dbReference type="EMBL" id="MQM11709.1"/>
    </source>
</evidence>
<evidence type="ECO:0000256" key="2">
    <source>
        <dbReference type="SAM" id="MobiDB-lite"/>
    </source>
</evidence>
<dbReference type="AlphaFoldDB" id="A0A843WP61"/>
<dbReference type="PANTHER" id="PTHR33499:SF11">
    <property type="entry name" value="NO APICAL MERISTEM-ASSOCIATED C-TERMINAL DOMAIN-CONTAINING PROTEIN"/>
    <property type="match status" value="1"/>
</dbReference>
<keyword evidence="1" id="KW-0175">Coiled coil</keyword>
<proteinExistence type="predicted"/>
<feature type="compositionally biased region" description="Low complexity" evidence="2">
    <location>
        <begin position="76"/>
        <end position="86"/>
    </location>
</feature>
<dbReference type="PANTHER" id="PTHR33499">
    <property type="entry name" value="OS12G0282400 PROTEIN-RELATED"/>
    <property type="match status" value="1"/>
</dbReference>
<feature type="region of interest" description="Disordered" evidence="2">
    <location>
        <begin position="536"/>
        <end position="564"/>
    </location>
</feature>
<keyword evidence="4" id="KW-1185">Reference proteome</keyword>
<gene>
    <name evidence="3" type="ORF">Taro_044616</name>
</gene>
<dbReference type="EMBL" id="NMUH01005068">
    <property type="protein sequence ID" value="MQM11709.1"/>
    <property type="molecule type" value="Genomic_DNA"/>
</dbReference>
<feature type="region of interest" description="Disordered" evidence="2">
    <location>
        <begin position="39"/>
        <end position="86"/>
    </location>
</feature>